<keyword evidence="3" id="KW-1185">Reference proteome</keyword>
<evidence type="ECO:0000313" key="2">
    <source>
        <dbReference type="EMBL" id="KAJ6400511.1"/>
    </source>
</evidence>
<evidence type="ECO:0000313" key="3">
    <source>
        <dbReference type="Proteomes" id="UP001162972"/>
    </source>
</evidence>
<reference evidence="2 3" key="1">
    <citation type="journal article" date="2023" name="Int. J. Mol. Sci.">
        <title>De Novo Assembly and Annotation of 11 Diverse Shrub Willow (Salix) Genomes Reveals Novel Gene Organization in Sex-Linked Regions.</title>
        <authorList>
            <person name="Hyden B."/>
            <person name="Feng K."/>
            <person name="Yates T.B."/>
            <person name="Jawdy S."/>
            <person name="Cereghino C."/>
            <person name="Smart L.B."/>
            <person name="Muchero W."/>
        </authorList>
    </citation>
    <scope>NUCLEOTIDE SEQUENCE [LARGE SCALE GENOMIC DNA]</scope>
    <source>
        <tissue evidence="2">Shoot tip</tissue>
    </source>
</reference>
<organism evidence="2 3">
    <name type="scientific">Salix udensis</name>
    <dbReference type="NCBI Taxonomy" id="889485"/>
    <lineage>
        <taxon>Eukaryota</taxon>
        <taxon>Viridiplantae</taxon>
        <taxon>Streptophyta</taxon>
        <taxon>Embryophyta</taxon>
        <taxon>Tracheophyta</taxon>
        <taxon>Spermatophyta</taxon>
        <taxon>Magnoliopsida</taxon>
        <taxon>eudicotyledons</taxon>
        <taxon>Gunneridae</taxon>
        <taxon>Pentapetalae</taxon>
        <taxon>rosids</taxon>
        <taxon>fabids</taxon>
        <taxon>Malpighiales</taxon>
        <taxon>Salicaceae</taxon>
        <taxon>Saliceae</taxon>
        <taxon>Salix</taxon>
    </lineage>
</organism>
<dbReference type="AlphaFoldDB" id="A0AAD6J8D7"/>
<accession>A0AAD6J8D7</accession>
<sequence length="102" mass="11443">MKNLHSNTYKAQADALRLTSTSSSTYPSPFSNQSRLLVLLDHPPGRLPSTPFGFRSRKRNGKRSPISHGKSNSLTAINGIWIQIPAIRRRVIEQVFGSENPW</sequence>
<protein>
    <submittedName>
        <fullName evidence="2">Uncharacterized protein</fullName>
    </submittedName>
</protein>
<comment type="caution">
    <text evidence="2">The sequence shown here is derived from an EMBL/GenBank/DDBJ whole genome shotgun (WGS) entry which is preliminary data.</text>
</comment>
<proteinExistence type="predicted"/>
<gene>
    <name evidence="2" type="ORF">OIU84_016038</name>
</gene>
<name>A0AAD6J8D7_9ROSI</name>
<dbReference type="Proteomes" id="UP001162972">
    <property type="component" value="Chromosome 14"/>
</dbReference>
<evidence type="ECO:0000256" key="1">
    <source>
        <dbReference type="SAM" id="MobiDB-lite"/>
    </source>
</evidence>
<feature type="region of interest" description="Disordered" evidence="1">
    <location>
        <begin position="48"/>
        <end position="71"/>
    </location>
</feature>
<dbReference type="EMBL" id="JAPFFJ010000019">
    <property type="protein sequence ID" value="KAJ6400511.1"/>
    <property type="molecule type" value="Genomic_DNA"/>
</dbReference>